<feature type="compositionally biased region" description="Basic and acidic residues" evidence="1">
    <location>
        <begin position="216"/>
        <end position="228"/>
    </location>
</feature>
<feature type="compositionally biased region" description="Low complexity" evidence="1">
    <location>
        <begin position="274"/>
        <end position="284"/>
    </location>
</feature>
<feature type="compositionally biased region" description="Acidic residues" evidence="1">
    <location>
        <begin position="1242"/>
        <end position="1256"/>
    </location>
</feature>
<feature type="region of interest" description="Disordered" evidence="1">
    <location>
        <begin position="1795"/>
        <end position="1855"/>
    </location>
</feature>
<feature type="region of interest" description="Disordered" evidence="1">
    <location>
        <begin position="1012"/>
        <end position="1359"/>
    </location>
</feature>
<feature type="compositionally biased region" description="Basic residues" evidence="1">
    <location>
        <begin position="2827"/>
        <end position="2837"/>
    </location>
</feature>
<sequence length="2908" mass="308904">MNDSEGVAFCPVRYDPFSHVQVADFSKVRYMEIVDSDDEAAQQGESEENQQQGDSANDVGEGSASATDSPTIPPAVPESPGKGGNPDGDEECPDFGAKTAPGNKKKNRKDKKKKKQSNSWDGDLGEDQSKAADSSTPVGEPQMSEPASVDQKPSESPAADEGTGGDDLGESSPNKKSKKAKKNGKKKEKVEKSKPGSNGKKNKTVSFAEPPSSSLKPEEPTSSEEKPAETPSPSDESTNDGGNDSQPTTESIGSEKKEESLPPPSESTGDFGSDDQPLPQSDSSPGEKPTEPTSDNQQEDSSSPSPSHPTGDLSGDSPAPDLSTASVSVEEPSQPDLSTDSISVEEPSQPDLPIDSISTSVEETSQPDLTTDSTSLDEPLQPDLPTDSTSVEELPQSDLPTDSVSVEEPSQPDLPIDSISTSVEETSQPDLTTDSTSVDEPLQPDLPTDSISVEEPTQPDLPPTDSTSVEELPQPDLPTNSVSVEELPQPDLPTNVEGNSVPLGEPASDDAVAQSGISEAVDDSSTSKNDDDVDNNGGDDIVPSPSEKVDDPSTSNNNDDVGGDDGVDGTIPSPSEMVDDDGVDGTIPSPLEQVDDSSTSKNDEDVGGDGIVLNPSEMVDDSSNSKDDVGVDGTIPSPSEKVDDPSTLNNDDDVGGDDGVDGTIPSPSEMVDNDGVNGTIPSLSEKVDDPSTSNNNDDVSGDDGVDGIILSLSENVDDSSSLKDDDGVDGTIPSLSEKVDDPSTSNNNDDVGGDDGVDGIIPNPSENVDDSSSLKDDDGVNGTIPSLSEKVDDPSTSNNDDDVGGDDGVDGTIPSSSENVDDSSSLKDDDGVDIHGTSQGSSELVEATNDSEDVAVDEASKTPSIMTLSTGGDEAKEQEASNDIDANDATEPEPTVTELDTPVLDSGSGDQEELQSGEIQPQSDEKTGGESKSLADLAEGSTGEELSSDEGTPQSVGNPEQSTIEVQDSTDGKTEELSTPREDSTIIDPISKEDSSVEHADVQVPVVGNVEISSAQEDDPIVAEPVVESEELNENVDDKQGMYRDLLPSAPQDHDEIEASEPENEATGTVGDEQPAEDEKLLSEPHSVTETSTTETVEQPSDGDLPVEKPSVSEASTEEITTKSEGEASSSQVDLDAGEKVEGEQASSTDDQADVAIEGDVKTDGAQPTEPDNQEDSSPSLVEAPDETSSPNEEIVQPQDESSTDGPEVGGDSTTVDDNVVSSDLQEIAEVENKVDNNPQELEAEDAGSVVDDEPPLDTSAVDDGASDTVDSGNANATEFEKIVEDESSGALEGGQSADVPEDPEDLGGSTKEPEIIEAQGTSDDGGRPSQEPGDAVPQEESLKAEIPAQSESTPEEVIQVDAEDVQGQSVSVPLPSCAPASEVEVKENDGEAQLGEFLRANRVFVQLEQSWGTLEHLPSCKLLGDAANLGVETEDTIPTDADAVPESQPIEISLEESKEAVSGDDEPDVKELPMTGEPNLVEDDTHSPQVRTTEDPQLAPSQPEAESGEQELPAEEPEHVAMHSEKSQGTEDSNVETPTPDELVSESVAVVQPLEQQELAGGSEVVVGSFEDEDLALPLEAEPELDIEKPASTLEEGQQDLKEDVDVDKVSVKDLELEPKLDGSVSEQQLESEPIPEPVVEPAVEPVVEPVSEPVVEESTQAIVEEPESGKVDEKPGSGAAPQIEKEKDSQHEAVPVQLEDGRSQEDEEAKDKLGPMNSTSTERVIKGKHNSYLDPLKVAPGFVALEFGGSRPECVLEEAKSGGNDESGEDEMIVAEIPPASNRLDQDLRQSSTNEFDCGTQMPSESLNEQSFYSKQEAQTGLATKHRGVAGTVEEQSPGQPQQETHVPNQQLPKSLYQDIGIQPSNMVPQQNVLDEASPVEKTLAQEQGNQHLYNQGHDGDSLPEAILQSKASNEILISSNLSDDFVVMNKSRGIPQGTGETLTEDDLPGRQLLGDNAHEPSSNFEATHELSPSSKEELHQMPTTEKDLNELRSNVAHNVLPSIEEEVKSVSDPMTHGSSDLQTGEQDTHLTLSDPQPLPTGVSTDSSDLREIQGTQTPSRLVVPGSSVHNSSPSVEERDSILEDTSLPENATESNTTRDVLYNLTTSSQRSGNHSLAEDDGITPRPQSSQFGDVGKVESPQLILPVTDAEGSQTDEGLILAKGHSSPVPVDLLSRPERAQGSLEGTTQDPLTGENSATRKPLIKPVAASQPGELETQGLEPMHDEKISSSQAQRPHDMTQEPQILASSNDAEDKRGGLIAGFAAGAAALTAGAGALAQKLSPSTEKLEEPSESKSSSSNLIHQPAKDALIRSAFRSDLDALQSKNLSSSDAAPDVPMKSPERSLSPEPSISQPTLAISGQEDGTAIGNLGAPSSSHVPPGASTTSIMSQSPPLKASLKKHRQVNAAYLSSCEQLIDLQQTARVGITKDSDTRPTLARSGTQTEDDYESSLPASPTLDGPAIFTESRSFTPGIVLPDLADPTVKALGRARSLRRSRRRTIKRNEETVAAAVIIYAAARELSPSPSSRLGSPQAERNIGDVLELDRGDKSVMTPGVAGVRGVDLTNVDDPVTDLLADEGKKSSSDRRRRHRHSSSRSGETESSDAKRDSHHRSRRASDASSKSATSDLFIGPRTPKRSDSGFSADSSHSSKRQRTPRTPEEQVAHDRRKEERRALRDIERQESKGKDPEIPRSDRHSHSSSKRHSQQSVSSRSERSSKINESPVTSKKFFDLKGGQSAVTPNFSSRASDSAVPRVAKDSARPDAAKRSHTSRETSRTSGDVTRPREHRSSRDHDLPREHRSSRNHDAPREHRSSRNHDEPREHKSSREHHHHKHRDRSSADKIKTTSRSATNVEADSPSASKPIRESKESREEKHHRREERQRTRDAEAKKKQAPSGFKGMIKKIFA</sequence>
<feature type="region of interest" description="Disordered" evidence="1">
    <location>
        <begin position="36"/>
        <end position="999"/>
    </location>
</feature>
<accession>A0ABR2ULF0</accession>
<feature type="compositionally biased region" description="Polar residues" evidence="1">
    <location>
        <begin position="1962"/>
        <end position="1976"/>
    </location>
</feature>
<feature type="compositionally biased region" description="Polar residues" evidence="1">
    <location>
        <begin position="2374"/>
        <end position="2392"/>
    </location>
</feature>
<feature type="compositionally biased region" description="Polar residues" evidence="1">
    <location>
        <begin position="2243"/>
        <end position="2252"/>
    </location>
</feature>
<feature type="compositionally biased region" description="Polar residues" evidence="1">
    <location>
        <begin position="2186"/>
        <end position="2201"/>
    </location>
</feature>
<feature type="compositionally biased region" description="Basic and acidic residues" evidence="1">
    <location>
        <begin position="970"/>
        <end position="999"/>
    </location>
</feature>
<feature type="region of interest" description="Disordered" evidence="1">
    <location>
        <begin position="2279"/>
        <end position="2307"/>
    </location>
</feature>
<feature type="compositionally biased region" description="Basic and acidic residues" evidence="1">
    <location>
        <begin position="1701"/>
        <end position="1715"/>
    </location>
</feature>
<feature type="compositionally biased region" description="Polar residues" evidence="1">
    <location>
        <begin position="235"/>
        <end position="252"/>
    </location>
</feature>
<feature type="compositionally biased region" description="Basic and acidic residues" evidence="1">
    <location>
        <begin position="1600"/>
        <end position="1622"/>
    </location>
</feature>
<feature type="compositionally biased region" description="Polar residues" evidence="1">
    <location>
        <begin position="949"/>
        <end position="969"/>
    </location>
</feature>
<feature type="compositionally biased region" description="Basic and acidic residues" evidence="1">
    <location>
        <begin position="824"/>
        <end position="833"/>
    </location>
</feature>
<evidence type="ECO:0000256" key="1">
    <source>
        <dbReference type="SAM" id="MobiDB-lite"/>
    </source>
</evidence>
<feature type="compositionally biased region" description="Basic and acidic residues" evidence="1">
    <location>
        <begin position="2658"/>
        <end position="2698"/>
    </location>
</feature>
<feature type="compositionally biased region" description="Polar residues" evidence="1">
    <location>
        <begin position="2349"/>
        <end position="2360"/>
    </location>
</feature>
<feature type="region of interest" description="Disordered" evidence="1">
    <location>
        <begin position="2327"/>
        <end position="2392"/>
    </location>
</feature>
<feature type="region of interest" description="Disordered" evidence="1">
    <location>
        <begin position="2546"/>
        <end position="2565"/>
    </location>
</feature>
<feature type="compositionally biased region" description="Basic and acidic residues" evidence="1">
    <location>
        <begin position="2864"/>
        <end position="2892"/>
    </location>
</feature>
<name>A0ABR2ULF0_9PEZI</name>
<feature type="compositionally biased region" description="Acidic residues" evidence="1">
    <location>
        <begin position="1507"/>
        <end position="1516"/>
    </location>
</feature>
<feature type="region of interest" description="Disordered" evidence="1">
    <location>
        <begin position="2010"/>
        <end position="2142"/>
    </location>
</feature>
<feature type="compositionally biased region" description="Low complexity" evidence="1">
    <location>
        <begin position="1639"/>
        <end position="1660"/>
    </location>
</feature>
<feature type="region of interest" description="Disordered" evidence="1">
    <location>
        <begin position="1434"/>
        <end position="1548"/>
    </location>
</feature>
<feature type="compositionally biased region" description="Acidic residues" evidence="1">
    <location>
        <begin position="36"/>
        <end position="48"/>
    </location>
</feature>
<feature type="compositionally biased region" description="Basic and acidic residues" evidence="1">
    <location>
        <begin position="2783"/>
        <end position="2826"/>
    </location>
</feature>
<feature type="compositionally biased region" description="Polar residues" evidence="1">
    <location>
        <begin position="418"/>
        <end position="438"/>
    </location>
</feature>
<feature type="compositionally biased region" description="Polar residues" evidence="1">
    <location>
        <begin position="861"/>
        <end position="870"/>
    </location>
</feature>
<feature type="compositionally biased region" description="Acidic residues" evidence="1">
    <location>
        <begin position="1016"/>
        <end position="1035"/>
    </location>
</feature>
<evidence type="ECO:0000313" key="2">
    <source>
        <dbReference type="EMBL" id="KAK9415381.1"/>
    </source>
</evidence>
<feature type="region of interest" description="Disordered" evidence="1">
    <location>
        <begin position="2429"/>
        <end position="2464"/>
    </location>
</feature>
<feature type="compositionally biased region" description="Acidic residues" evidence="1">
    <location>
        <begin position="799"/>
        <end position="809"/>
    </location>
</feature>
<proteinExistence type="predicted"/>
<feature type="compositionally biased region" description="Basic and acidic residues" evidence="1">
    <location>
        <begin position="1517"/>
        <end position="1530"/>
    </location>
</feature>
<feature type="compositionally biased region" description="Acidic residues" evidence="1">
    <location>
        <begin position="650"/>
        <end position="660"/>
    </location>
</feature>
<feature type="compositionally biased region" description="Low complexity" evidence="1">
    <location>
        <begin position="2619"/>
        <end position="2628"/>
    </location>
</feature>
<feature type="compositionally biased region" description="Polar residues" evidence="1">
    <location>
        <begin position="291"/>
        <end position="305"/>
    </location>
</feature>
<feature type="compositionally biased region" description="Polar residues" evidence="1">
    <location>
        <begin position="2738"/>
        <end position="2749"/>
    </location>
</feature>
<feature type="region of interest" description="Disordered" evidence="1">
    <location>
        <begin position="1935"/>
        <end position="1985"/>
    </location>
</feature>
<keyword evidence="3" id="KW-1185">Reference proteome</keyword>
<feature type="compositionally biased region" description="Polar residues" evidence="1">
    <location>
        <begin position="1212"/>
        <end position="1225"/>
    </location>
</feature>
<dbReference type="EMBL" id="JARVKF010000417">
    <property type="protein sequence ID" value="KAK9415381.1"/>
    <property type="molecule type" value="Genomic_DNA"/>
</dbReference>
<feature type="compositionally biased region" description="Acidic residues" evidence="1">
    <location>
        <begin position="1055"/>
        <end position="1064"/>
    </location>
</feature>
<feature type="region of interest" description="Disordered" evidence="1">
    <location>
        <begin position="2166"/>
        <end position="2255"/>
    </location>
</feature>
<organism evidence="2 3">
    <name type="scientific">Seiridium unicorne</name>
    <dbReference type="NCBI Taxonomy" id="138068"/>
    <lineage>
        <taxon>Eukaryota</taxon>
        <taxon>Fungi</taxon>
        <taxon>Dikarya</taxon>
        <taxon>Ascomycota</taxon>
        <taxon>Pezizomycotina</taxon>
        <taxon>Sordariomycetes</taxon>
        <taxon>Xylariomycetidae</taxon>
        <taxon>Amphisphaeriales</taxon>
        <taxon>Sporocadaceae</taxon>
        <taxon>Seiridium</taxon>
    </lineage>
</organism>
<feature type="region of interest" description="Disordered" evidence="1">
    <location>
        <begin position="1580"/>
        <end position="1725"/>
    </location>
</feature>
<feature type="compositionally biased region" description="Polar residues" evidence="1">
    <location>
        <begin position="1836"/>
        <end position="1855"/>
    </location>
</feature>
<evidence type="ECO:0000313" key="3">
    <source>
        <dbReference type="Proteomes" id="UP001408356"/>
    </source>
</evidence>
<feature type="region of interest" description="Disordered" evidence="1">
    <location>
        <begin position="2574"/>
        <end position="2908"/>
    </location>
</feature>
<feature type="compositionally biased region" description="Basic and acidic residues" evidence="1">
    <location>
        <begin position="2756"/>
        <end position="2776"/>
    </location>
</feature>
<feature type="compositionally biased region" description="Low complexity" evidence="1">
    <location>
        <begin position="1088"/>
        <end position="1098"/>
    </location>
</feature>
<reference evidence="2 3" key="1">
    <citation type="journal article" date="2024" name="J. Plant Pathol.">
        <title>Sequence and assembly of the genome of Seiridium unicorne, isolate CBS 538.82, causal agent of cypress canker disease.</title>
        <authorList>
            <person name="Scali E."/>
            <person name="Rocca G.D."/>
            <person name="Danti R."/>
            <person name="Garbelotto M."/>
            <person name="Barberini S."/>
            <person name="Baroncelli R."/>
            <person name="Emiliani G."/>
        </authorList>
    </citation>
    <scope>NUCLEOTIDE SEQUENCE [LARGE SCALE GENOMIC DNA]</scope>
    <source>
        <strain evidence="2 3">BM-138-508</strain>
    </source>
</reference>
<feature type="compositionally biased region" description="Polar residues" evidence="1">
    <location>
        <begin position="2090"/>
        <end position="2117"/>
    </location>
</feature>
<comment type="caution">
    <text evidence="2">The sequence shown here is derived from an EMBL/GenBank/DDBJ whole genome shotgun (WGS) entry which is preliminary data.</text>
</comment>
<feature type="compositionally biased region" description="Polar residues" evidence="1">
    <location>
        <begin position="1795"/>
        <end position="1824"/>
    </location>
</feature>
<feature type="compositionally biased region" description="Polar residues" evidence="1">
    <location>
        <begin position="2019"/>
        <end position="2037"/>
    </location>
</feature>
<dbReference type="Proteomes" id="UP001408356">
    <property type="component" value="Unassembled WGS sequence"/>
</dbReference>
<feature type="compositionally biased region" description="Polar residues" evidence="1">
    <location>
        <begin position="356"/>
        <end position="376"/>
    </location>
</feature>
<protein>
    <submittedName>
        <fullName evidence="2">Uncharacterized protein</fullName>
    </submittedName>
</protein>
<gene>
    <name evidence="2" type="ORF">SUNI508_10571</name>
</gene>
<feature type="compositionally biased region" description="Acidic residues" evidence="1">
    <location>
        <begin position="880"/>
        <end position="891"/>
    </location>
</feature>
<feature type="compositionally biased region" description="Basic residues" evidence="1">
    <location>
        <begin position="175"/>
        <end position="187"/>
    </location>
</feature>
<feature type="compositionally biased region" description="Polar residues" evidence="1">
    <location>
        <begin position="2847"/>
        <end position="2861"/>
    </location>
</feature>
<feature type="compositionally biased region" description="Basic residues" evidence="1">
    <location>
        <begin position="103"/>
        <end position="116"/>
    </location>
</feature>